<keyword evidence="3" id="KW-0804">Transcription</keyword>
<dbReference type="Gene3D" id="1.10.10.10">
    <property type="entry name" value="Winged helix-like DNA-binding domain superfamily/Winged helix DNA-binding domain"/>
    <property type="match status" value="1"/>
</dbReference>
<sequence length="152" mass="16529">MPHLTVTPEAASRLRLQLMALTRRLRLEAQDDELPFAQLSLLACIERADGAATPSALARAEKLRSSNLASLLRELETGGLILRAADPEDGRKVRIRLSEAGHSVLEAHRLRKDDWLRAALAGLPPQRLELLLAAGEVLAELAAAEPPTARQP</sequence>
<dbReference type="RefSeq" id="WP_043633708.1">
    <property type="nucleotide sequence ID" value="NZ_MUKV01000022.1"/>
</dbReference>
<evidence type="ECO:0000256" key="3">
    <source>
        <dbReference type="ARBA" id="ARBA00023163"/>
    </source>
</evidence>
<dbReference type="InterPro" id="IPR036390">
    <property type="entry name" value="WH_DNA-bd_sf"/>
</dbReference>
<reference evidence="5 6" key="1">
    <citation type="submission" date="2017-02" db="EMBL/GenBank/DDBJ databases">
        <title>Chromobacterium haemolyticum H5244.</title>
        <authorList>
            <person name="Gulvik C.A."/>
        </authorList>
    </citation>
    <scope>NUCLEOTIDE SEQUENCE [LARGE SCALE GENOMIC DNA]</scope>
    <source>
        <strain evidence="5 6">H5244</strain>
    </source>
</reference>
<dbReference type="InterPro" id="IPR052526">
    <property type="entry name" value="HTH-type_Bedaq_tolerance"/>
</dbReference>
<dbReference type="InterPro" id="IPR023187">
    <property type="entry name" value="Tscrpt_reg_MarR-type_CS"/>
</dbReference>
<dbReference type="InterPro" id="IPR000835">
    <property type="entry name" value="HTH_MarR-typ"/>
</dbReference>
<dbReference type="EMBL" id="MUKV01000022">
    <property type="protein sequence ID" value="OQS36549.1"/>
    <property type="molecule type" value="Genomic_DNA"/>
</dbReference>
<keyword evidence="2" id="KW-0238">DNA-binding</keyword>
<gene>
    <name evidence="5" type="ORF">B0T45_15905</name>
</gene>
<dbReference type="GO" id="GO:0003700">
    <property type="term" value="F:DNA-binding transcription factor activity"/>
    <property type="evidence" value="ECO:0007669"/>
    <property type="project" value="InterPro"/>
</dbReference>
<organism evidence="5 6">
    <name type="scientific">Chromobacterium haemolyticum</name>
    <dbReference type="NCBI Taxonomy" id="394935"/>
    <lineage>
        <taxon>Bacteria</taxon>
        <taxon>Pseudomonadati</taxon>
        <taxon>Pseudomonadota</taxon>
        <taxon>Betaproteobacteria</taxon>
        <taxon>Neisseriales</taxon>
        <taxon>Chromobacteriaceae</taxon>
        <taxon>Chromobacterium</taxon>
    </lineage>
</organism>
<dbReference type="PANTHER" id="PTHR39515:SF2">
    <property type="entry name" value="HTH-TYPE TRANSCRIPTIONAL REGULATOR RV0880"/>
    <property type="match status" value="1"/>
</dbReference>
<dbReference type="PROSITE" id="PS01117">
    <property type="entry name" value="HTH_MARR_1"/>
    <property type="match status" value="1"/>
</dbReference>
<dbReference type="SUPFAM" id="SSF46785">
    <property type="entry name" value="Winged helix' DNA-binding domain"/>
    <property type="match status" value="1"/>
</dbReference>
<dbReference type="AlphaFoldDB" id="A0A1W0CP90"/>
<evidence type="ECO:0000256" key="1">
    <source>
        <dbReference type="ARBA" id="ARBA00023015"/>
    </source>
</evidence>
<keyword evidence="1" id="KW-0805">Transcription regulation</keyword>
<comment type="caution">
    <text evidence="5">The sequence shown here is derived from an EMBL/GenBank/DDBJ whole genome shotgun (WGS) entry which is preliminary data.</text>
</comment>
<evidence type="ECO:0000313" key="5">
    <source>
        <dbReference type="EMBL" id="OQS36549.1"/>
    </source>
</evidence>
<name>A0A1W0CP90_9NEIS</name>
<dbReference type="InterPro" id="IPR036388">
    <property type="entry name" value="WH-like_DNA-bd_sf"/>
</dbReference>
<evidence type="ECO:0000256" key="2">
    <source>
        <dbReference type="ARBA" id="ARBA00023125"/>
    </source>
</evidence>
<dbReference type="Pfam" id="PF01047">
    <property type="entry name" value="MarR"/>
    <property type="match status" value="1"/>
</dbReference>
<accession>A0A1W0CP90</accession>
<feature type="domain" description="HTH marR-type" evidence="4">
    <location>
        <begin position="11"/>
        <end position="140"/>
    </location>
</feature>
<proteinExistence type="predicted"/>
<dbReference type="GO" id="GO:0003677">
    <property type="term" value="F:DNA binding"/>
    <property type="evidence" value="ECO:0007669"/>
    <property type="project" value="UniProtKB-KW"/>
</dbReference>
<dbReference type="PANTHER" id="PTHR39515">
    <property type="entry name" value="CONSERVED PROTEIN"/>
    <property type="match status" value="1"/>
</dbReference>
<dbReference type="PROSITE" id="PS50995">
    <property type="entry name" value="HTH_MARR_2"/>
    <property type="match status" value="1"/>
</dbReference>
<evidence type="ECO:0000259" key="4">
    <source>
        <dbReference type="PROSITE" id="PS50995"/>
    </source>
</evidence>
<protein>
    <submittedName>
        <fullName evidence="5">MarR family transcriptional regulator</fullName>
    </submittedName>
</protein>
<dbReference type="Proteomes" id="UP000192721">
    <property type="component" value="Unassembled WGS sequence"/>
</dbReference>
<dbReference type="SMART" id="SM00347">
    <property type="entry name" value="HTH_MARR"/>
    <property type="match status" value="1"/>
</dbReference>
<evidence type="ECO:0000313" key="6">
    <source>
        <dbReference type="Proteomes" id="UP000192721"/>
    </source>
</evidence>